<dbReference type="Proteomes" id="UP000190777">
    <property type="component" value="Unassembled WGS sequence"/>
</dbReference>
<organism evidence="3 5">
    <name type="scientific">Moraxella equi</name>
    <dbReference type="NCBI Taxonomy" id="60442"/>
    <lineage>
        <taxon>Bacteria</taxon>
        <taxon>Pseudomonadati</taxon>
        <taxon>Pseudomonadota</taxon>
        <taxon>Gammaproteobacteria</taxon>
        <taxon>Moraxellales</taxon>
        <taxon>Moraxellaceae</taxon>
        <taxon>Moraxella</taxon>
    </lineage>
</organism>
<dbReference type="AlphaFoldDB" id="A0A378QV17"/>
<accession>A0A378QV17</accession>
<evidence type="ECO:0000313" key="5">
    <source>
        <dbReference type="Proteomes" id="UP000254618"/>
    </source>
</evidence>
<keyword evidence="1" id="KW-0812">Transmembrane</keyword>
<dbReference type="EMBL" id="UGQF01000001">
    <property type="protein sequence ID" value="STZ04705.1"/>
    <property type="molecule type" value="Genomic_DNA"/>
</dbReference>
<reference evidence="2 4" key="1">
    <citation type="submission" date="2017-03" db="EMBL/GenBank/DDBJ databases">
        <title>Draft genome sequence of Moraxella equi CCUG 4950T type strain.</title>
        <authorList>
            <person name="Salva-Serra F."/>
            <person name="Engstrom-Jakobsson H."/>
            <person name="Thorell K."/>
            <person name="Jaen-Luchoro D."/>
            <person name="Gonzales-Siles L."/>
            <person name="Karlsson R."/>
            <person name="Yazdan S."/>
            <person name="Boulund F."/>
            <person name="Johnning A."/>
            <person name="Engstrand L."/>
            <person name="Kristiansson E."/>
            <person name="Moore E."/>
        </authorList>
    </citation>
    <scope>NUCLEOTIDE SEQUENCE [LARGE SCALE GENOMIC DNA]</scope>
    <source>
        <strain evidence="2 4">CCUG 4950</strain>
    </source>
</reference>
<proteinExistence type="predicted"/>
<sequence>MKLTMFYDSSCTLCRSEAMSLWHLSGGDIIIISVSDGQNELAQAGISYQEAMTHLCVKNEWGAWYKGMEAVRVLYKTANIRLFGVGAFWLFNLPVMYALLNIAYPYFAKRRHLIPAYLVKWWYGAVYDIKLNKINDLCDTGNCYIYPKP</sequence>
<reference evidence="3 5" key="2">
    <citation type="submission" date="2018-06" db="EMBL/GenBank/DDBJ databases">
        <authorList>
            <consortium name="Pathogen Informatics"/>
            <person name="Doyle S."/>
        </authorList>
    </citation>
    <scope>NUCLEOTIDE SEQUENCE [LARGE SCALE GENOMIC DNA]</scope>
    <source>
        <strain evidence="3 5">NCTC11012</strain>
    </source>
</reference>
<feature type="transmembrane region" description="Helical" evidence="1">
    <location>
        <begin position="82"/>
        <end position="104"/>
    </location>
</feature>
<dbReference type="GO" id="GO:0015035">
    <property type="term" value="F:protein-disulfide reductase activity"/>
    <property type="evidence" value="ECO:0007669"/>
    <property type="project" value="InterPro"/>
</dbReference>
<dbReference type="Proteomes" id="UP000254618">
    <property type="component" value="Unassembled WGS sequence"/>
</dbReference>
<dbReference type="RefSeq" id="WP_079325063.1">
    <property type="nucleotide sequence ID" value="NZ_MXAP01000047.1"/>
</dbReference>
<name>A0A378QV17_9GAMM</name>
<keyword evidence="4" id="KW-1185">Reference proteome</keyword>
<dbReference type="PANTHER" id="PTHR34290">
    <property type="entry name" value="SI:CH73-390P7.2"/>
    <property type="match status" value="1"/>
</dbReference>
<dbReference type="InterPro" id="IPR007263">
    <property type="entry name" value="DCC1-like"/>
</dbReference>
<gene>
    <name evidence="2" type="ORF">B5J93_04745</name>
    <name evidence="3" type="ORF">NCTC11012_02994</name>
</gene>
<keyword evidence="1" id="KW-0472">Membrane</keyword>
<dbReference type="PANTHER" id="PTHR34290:SF2">
    <property type="entry name" value="OS04G0668800 PROTEIN"/>
    <property type="match status" value="1"/>
</dbReference>
<dbReference type="InterPro" id="IPR044691">
    <property type="entry name" value="DCC1_Trx"/>
</dbReference>
<evidence type="ECO:0000313" key="4">
    <source>
        <dbReference type="Proteomes" id="UP000190777"/>
    </source>
</evidence>
<protein>
    <submittedName>
        <fullName evidence="3">Protein of uncharacterized function, DUF393</fullName>
    </submittedName>
</protein>
<dbReference type="EMBL" id="MXAP01000047">
    <property type="protein sequence ID" value="OPH38963.1"/>
    <property type="molecule type" value="Genomic_DNA"/>
</dbReference>
<dbReference type="Pfam" id="PF04134">
    <property type="entry name" value="DCC1-like"/>
    <property type="match status" value="1"/>
</dbReference>
<evidence type="ECO:0000313" key="2">
    <source>
        <dbReference type="EMBL" id="OPH38963.1"/>
    </source>
</evidence>
<evidence type="ECO:0000256" key="1">
    <source>
        <dbReference type="SAM" id="Phobius"/>
    </source>
</evidence>
<evidence type="ECO:0000313" key="3">
    <source>
        <dbReference type="EMBL" id="STZ04705.1"/>
    </source>
</evidence>
<keyword evidence="1" id="KW-1133">Transmembrane helix</keyword>